<feature type="compositionally biased region" description="Pro residues" evidence="8">
    <location>
        <begin position="416"/>
        <end position="428"/>
    </location>
</feature>
<dbReference type="PROSITE" id="PS00107">
    <property type="entry name" value="PROTEIN_KINASE_ATP"/>
    <property type="match status" value="1"/>
</dbReference>
<feature type="compositionally biased region" description="Low complexity" evidence="8">
    <location>
        <begin position="620"/>
        <end position="633"/>
    </location>
</feature>
<organism evidence="10 11">
    <name type="scientific">Streptomyces umbrinus</name>
    <dbReference type="NCBI Taxonomy" id="67370"/>
    <lineage>
        <taxon>Bacteria</taxon>
        <taxon>Bacillati</taxon>
        <taxon>Actinomycetota</taxon>
        <taxon>Actinomycetes</taxon>
        <taxon>Kitasatosporales</taxon>
        <taxon>Streptomycetaceae</taxon>
        <taxon>Streptomyces</taxon>
        <taxon>Streptomyces phaeochromogenes group</taxon>
    </lineage>
</organism>
<evidence type="ECO:0000256" key="2">
    <source>
        <dbReference type="ARBA" id="ARBA00022527"/>
    </source>
</evidence>
<comment type="caution">
    <text evidence="10">The sequence shown here is derived from an EMBL/GenBank/DDBJ whole genome shotgun (WGS) entry which is preliminary data.</text>
</comment>
<dbReference type="EMBL" id="JAUSZI010000002">
    <property type="protein sequence ID" value="MDQ1029270.1"/>
    <property type="molecule type" value="Genomic_DNA"/>
</dbReference>
<dbReference type="EC" id="2.7.11.1" evidence="1"/>
<dbReference type="GO" id="GO:0004674">
    <property type="term" value="F:protein serine/threonine kinase activity"/>
    <property type="evidence" value="ECO:0007669"/>
    <property type="project" value="UniProtKB-EC"/>
</dbReference>
<dbReference type="Gene3D" id="3.40.1000.10">
    <property type="entry name" value="Mog1/PsbP, alpha/beta/alpha sandwich"/>
    <property type="match status" value="1"/>
</dbReference>
<evidence type="ECO:0000256" key="6">
    <source>
        <dbReference type="ARBA" id="ARBA00022840"/>
    </source>
</evidence>
<name>A0ABU0T0C9_9ACTN</name>
<keyword evidence="2" id="KW-0723">Serine/threonine-protein kinase</keyword>
<feature type="compositionally biased region" description="Gly residues" evidence="8">
    <location>
        <begin position="449"/>
        <end position="459"/>
    </location>
</feature>
<dbReference type="Pfam" id="PF00069">
    <property type="entry name" value="Pkinase"/>
    <property type="match status" value="1"/>
</dbReference>
<reference evidence="10 11" key="1">
    <citation type="submission" date="2023-07" db="EMBL/GenBank/DDBJ databases">
        <title>Comparative genomics of wheat-associated soil bacteria to identify genetic determinants of phenazine resistance.</title>
        <authorList>
            <person name="Mouncey N."/>
        </authorList>
    </citation>
    <scope>NUCLEOTIDE SEQUENCE [LARGE SCALE GENOMIC DNA]</scope>
    <source>
        <strain evidence="10 11">V2I4</strain>
    </source>
</reference>
<feature type="compositionally biased region" description="Low complexity" evidence="8">
    <location>
        <begin position="364"/>
        <end position="374"/>
    </location>
</feature>
<feature type="binding site" evidence="7">
    <location>
        <position position="49"/>
    </location>
    <ligand>
        <name>ATP</name>
        <dbReference type="ChEBI" id="CHEBI:30616"/>
    </ligand>
</feature>
<evidence type="ECO:0000256" key="4">
    <source>
        <dbReference type="ARBA" id="ARBA00022741"/>
    </source>
</evidence>
<feature type="compositionally biased region" description="Gly residues" evidence="8">
    <location>
        <begin position="339"/>
        <end position="349"/>
    </location>
</feature>
<dbReference type="Gene3D" id="3.30.200.20">
    <property type="entry name" value="Phosphorylase Kinase, domain 1"/>
    <property type="match status" value="1"/>
</dbReference>
<proteinExistence type="predicted"/>
<feature type="region of interest" description="Disordered" evidence="8">
    <location>
        <begin position="281"/>
        <end position="585"/>
    </location>
</feature>
<dbReference type="Gene3D" id="1.10.510.10">
    <property type="entry name" value="Transferase(Phosphotransferase) domain 1"/>
    <property type="match status" value="1"/>
</dbReference>
<dbReference type="PANTHER" id="PTHR43289:SF6">
    <property type="entry name" value="SERINE_THREONINE-PROTEIN KINASE NEKL-3"/>
    <property type="match status" value="1"/>
</dbReference>
<keyword evidence="3 10" id="KW-0808">Transferase</keyword>
<evidence type="ECO:0000313" key="10">
    <source>
        <dbReference type="EMBL" id="MDQ1029270.1"/>
    </source>
</evidence>
<feature type="domain" description="Protein kinase" evidence="9">
    <location>
        <begin position="20"/>
        <end position="278"/>
    </location>
</feature>
<dbReference type="InterPro" id="IPR011009">
    <property type="entry name" value="Kinase-like_dom_sf"/>
</dbReference>
<protein>
    <recommendedName>
        <fullName evidence="1">non-specific serine/threonine protein kinase</fullName>
        <ecNumber evidence="1">2.7.11.1</ecNumber>
    </recommendedName>
</protein>
<evidence type="ECO:0000256" key="5">
    <source>
        <dbReference type="ARBA" id="ARBA00022777"/>
    </source>
</evidence>
<evidence type="ECO:0000256" key="3">
    <source>
        <dbReference type="ARBA" id="ARBA00022679"/>
    </source>
</evidence>
<evidence type="ECO:0000256" key="8">
    <source>
        <dbReference type="SAM" id="MobiDB-lite"/>
    </source>
</evidence>
<keyword evidence="6 7" id="KW-0067">ATP-binding</keyword>
<dbReference type="InterPro" id="IPR017441">
    <property type="entry name" value="Protein_kinase_ATP_BS"/>
</dbReference>
<dbReference type="PROSITE" id="PS50011">
    <property type="entry name" value="PROTEIN_KINASE_DOM"/>
    <property type="match status" value="1"/>
</dbReference>
<sequence>MGVPEITRGGIPGLLVTGRYRLTESIGQGGMGRVWRAVDEVLDRQVAVKEMRIDGMDQEDTRTRRERTLREARATARIDHPNVVRVYDVVDQGERLWIVMELVDGRSLDRVLAEDGPLSPRGTARIGLGLVAALGQVHAGGVLHRDIKPANVLVEQRAGRVVLTDFGIAAIQDAEALTMAGMLVGSPDYMAPERVSGRPQGPPSDLWSLGATLCAALGGRSPFSRATTLATLHAVLYEEPEIPSGAGELREVLSALLLKDPSVRPGLEELAEILGPVADGSTGASAPPGATAGLGTAVGPGAVVGPERAEPTGPAEPVRPVGLGEGERTTPGAAAKPGTGAGEGAGAGSESGPAAGPAPGPGSGSESGSVSGSVSGSGSGPESGARPGAVPAAARTAESSPGVAGQAPPESHAAAPAPPIEPPPPTERPTPLFLRIPALEPPPVPPPTTGGGGGGGGGDPRLAAPVEDAVPVRRTPTIEGPAPAPTPAQAPEEPAPEPLPTEPTGPTGPTGMGGGPTTPAGPTPPDPENASSEAPPQGTPEIPSAGAAGNNSVPTRPRSAPMPPGEPLGPAVPSDPRRNRTWSRNRKGAVAVAGVVVAGVVAALVIPALGGSPDDKDKASPPSSSSATTGGTPTTPPPTVAGTARPPTLPEGSRTEAGMYAWVPPEGWERVVQSGAEVHYTSPDRKQEILANAAPARGDLMDQWTKTEKDTSKGLDYQRIRLEETTFRDAPAVVWEYTVTAKGLPWHARLLGFNADGKYYEITTWYRPEIEDRALPVYEEVKDSFTPL</sequence>
<keyword evidence="5" id="KW-0418">Kinase</keyword>
<keyword evidence="11" id="KW-1185">Reference proteome</keyword>
<dbReference type="SUPFAM" id="SSF56112">
    <property type="entry name" value="Protein kinase-like (PK-like)"/>
    <property type="match status" value="1"/>
</dbReference>
<dbReference type="CDD" id="cd14014">
    <property type="entry name" value="STKc_PknB_like"/>
    <property type="match status" value="1"/>
</dbReference>
<feature type="compositionally biased region" description="Low complexity" evidence="8">
    <location>
        <begin position="281"/>
        <end position="305"/>
    </location>
</feature>
<keyword evidence="4 7" id="KW-0547">Nucleotide-binding</keyword>
<feature type="compositionally biased region" description="Low complexity" evidence="8">
    <location>
        <begin position="382"/>
        <end position="397"/>
    </location>
</feature>
<dbReference type="InterPro" id="IPR000719">
    <property type="entry name" value="Prot_kinase_dom"/>
</dbReference>
<feature type="compositionally biased region" description="Pro residues" evidence="8">
    <location>
        <begin position="439"/>
        <end position="448"/>
    </location>
</feature>
<gene>
    <name evidence="10" type="ORF">QF035_006852</name>
</gene>
<evidence type="ECO:0000313" key="11">
    <source>
        <dbReference type="Proteomes" id="UP001230328"/>
    </source>
</evidence>
<evidence type="ECO:0000256" key="7">
    <source>
        <dbReference type="PROSITE-ProRule" id="PRU10141"/>
    </source>
</evidence>
<dbReference type="PANTHER" id="PTHR43289">
    <property type="entry name" value="MITOGEN-ACTIVATED PROTEIN KINASE KINASE KINASE 20-RELATED"/>
    <property type="match status" value="1"/>
</dbReference>
<feature type="region of interest" description="Disordered" evidence="8">
    <location>
        <begin position="609"/>
        <end position="655"/>
    </location>
</feature>
<accession>A0ABU0T0C9</accession>
<dbReference type="InterPro" id="IPR008271">
    <property type="entry name" value="Ser/Thr_kinase_AS"/>
</dbReference>
<dbReference type="PROSITE" id="PS00108">
    <property type="entry name" value="PROTEIN_KINASE_ST"/>
    <property type="match status" value="1"/>
</dbReference>
<evidence type="ECO:0000256" key="1">
    <source>
        <dbReference type="ARBA" id="ARBA00012513"/>
    </source>
</evidence>
<dbReference type="Proteomes" id="UP001230328">
    <property type="component" value="Unassembled WGS sequence"/>
</dbReference>
<dbReference type="SMART" id="SM00220">
    <property type="entry name" value="S_TKc"/>
    <property type="match status" value="1"/>
</dbReference>
<evidence type="ECO:0000259" key="9">
    <source>
        <dbReference type="PROSITE" id="PS50011"/>
    </source>
</evidence>